<accession>A0A364MTY2</accession>
<feature type="compositionally biased region" description="Basic and acidic residues" evidence="1">
    <location>
        <begin position="306"/>
        <end position="380"/>
    </location>
</feature>
<dbReference type="InterPro" id="IPR035979">
    <property type="entry name" value="RBD_domain_sf"/>
</dbReference>
<dbReference type="STRING" id="183478.A0A364MTY2"/>
<feature type="compositionally biased region" description="Polar residues" evidence="1">
    <location>
        <begin position="381"/>
        <end position="396"/>
    </location>
</feature>
<feature type="compositionally biased region" description="Basic and acidic residues" evidence="1">
    <location>
        <begin position="265"/>
        <end position="296"/>
    </location>
</feature>
<feature type="region of interest" description="Disordered" evidence="1">
    <location>
        <begin position="260"/>
        <end position="411"/>
    </location>
</feature>
<name>A0A364MTY2_STELY</name>
<comment type="caution">
    <text evidence="2">The sequence shown here is derived from an EMBL/GenBank/DDBJ whole genome shotgun (WGS) entry which is preliminary data.</text>
</comment>
<gene>
    <name evidence="2" type="ORF">DDE83_008188</name>
</gene>
<dbReference type="Proteomes" id="UP000249619">
    <property type="component" value="Unassembled WGS sequence"/>
</dbReference>
<evidence type="ECO:0000256" key="1">
    <source>
        <dbReference type="SAM" id="MobiDB-lite"/>
    </source>
</evidence>
<reference evidence="3" key="1">
    <citation type="submission" date="2018-05" db="EMBL/GenBank/DDBJ databases">
        <title>Draft genome sequence of Stemphylium lycopersici strain CIDEFI 213.</title>
        <authorList>
            <person name="Medina R."/>
            <person name="Franco M.E.E."/>
            <person name="Lucentini C.G."/>
            <person name="Saparrat M.C.N."/>
            <person name="Balatti P.A."/>
        </authorList>
    </citation>
    <scope>NUCLEOTIDE SEQUENCE [LARGE SCALE GENOMIC DNA]</scope>
    <source>
        <strain evidence="3">CIDEFI 213</strain>
    </source>
</reference>
<dbReference type="SUPFAM" id="SSF54928">
    <property type="entry name" value="RNA-binding domain, RBD"/>
    <property type="match status" value="1"/>
</dbReference>
<sequence length="411" mass="46831">MSTLANELDSGARDSVQETCWDRTFKVDREICRAFIETYFDMLPAINDVAGMLPVLSFQATTQPAMRKMRENSGNALGLNLDNGPIFVCNLAILWTDAADNARIMSLSNHLYKRLVGEEEKDLNSDYICMNYASPYQDVISGYGAGNKARPKKIAGDYDLTGVVQTLQPGYFELEGAPYGTFPAQCTIAAMSRGGGTTLYVTGFGHGTRARDLAYEFERFAFVEYESRRDADDAYHEMHNKRIGRDDLLKIEWARTPPSASWRFDSGRDRPRGERSERGGDRGDRSDRGDRADRGVRSPRRRSTSPRRERGASPRKDDRRERDYDRRDRDRSRSPVDGDREMKDVRDREDDRGDRERVDRDDRRDRDREADPAAEVRKSETNNPFDSESRLTTNVVDSPPPPAHEDLDVAE</sequence>
<evidence type="ECO:0000313" key="3">
    <source>
        <dbReference type="Proteomes" id="UP000249619"/>
    </source>
</evidence>
<proteinExistence type="predicted"/>
<dbReference type="EMBL" id="QGDH01000178">
    <property type="protein sequence ID" value="RAR03520.1"/>
    <property type="molecule type" value="Genomic_DNA"/>
</dbReference>
<protein>
    <submittedName>
        <fullName evidence="2">FAD-binding domain-containing protein</fullName>
    </submittedName>
</protein>
<keyword evidence="3" id="KW-1185">Reference proteome</keyword>
<dbReference type="GO" id="GO:0003676">
    <property type="term" value="F:nucleic acid binding"/>
    <property type="evidence" value="ECO:0007669"/>
    <property type="project" value="InterPro"/>
</dbReference>
<evidence type="ECO:0000313" key="2">
    <source>
        <dbReference type="EMBL" id="RAR03520.1"/>
    </source>
</evidence>
<dbReference type="AlphaFoldDB" id="A0A364MTY2"/>
<dbReference type="InterPro" id="IPR012677">
    <property type="entry name" value="Nucleotide-bd_a/b_plait_sf"/>
</dbReference>
<dbReference type="Gene3D" id="3.30.70.330">
    <property type="match status" value="1"/>
</dbReference>
<organism evidence="2 3">
    <name type="scientific">Stemphylium lycopersici</name>
    <name type="common">Tomato gray leaf spot disease fungus</name>
    <name type="synonym">Thyrospora lycopersici</name>
    <dbReference type="NCBI Taxonomy" id="183478"/>
    <lineage>
        <taxon>Eukaryota</taxon>
        <taxon>Fungi</taxon>
        <taxon>Dikarya</taxon>
        <taxon>Ascomycota</taxon>
        <taxon>Pezizomycotina</taxon>
        <taxon>Dothideomycetes</taxon>
        <taxon>Pleosporomycetidae</taxon>
        <taxon>Pleosporales</taxon>
        <taxon>Pleosporineae</taxon>
        <taxon>Pleosporaceae</taxon>
        <taxon>Stemphylium</taxon>
    </lineage>
</organism>